<dbReference type="EC" id="2.7.13.3" evidence="2"/>
<sequence>MVRWKRLGSVSASAVDGRSVVVALGVLYVALAVGWGYVLVSRETSSASLVLVSLLIGGPGIVLLYGGSRLPETDIRPEFYATVAGRSLIGLGVMVTILGLYHLQPDDSLAGSFQTVLILTALSTVAGFGIGINDAQARSRAFDVEERNRELERTRSHVEERNRELEQIRSRLEERNGELQRTQAELEETVSELAASNERLEQFAYAASHDLQEPLRMVSSYLQLIERRADDELSEETEEFLAYAIDGADRMRGMIEGLLEYSRVETQGGPVEPVDLEVVLEDVREDLRMKIEESDAEVRAGSLPRVRGDEGQLRQVLQNLVSNAIEYSGDEPPQVDIAAERRDGSTWTISVRDDGPGIDPADQERIFEVFQRLHSRADHAGTGIGLALCQRIVERHGGEIWVDSDPNPNPDPDPNPNPDPDPDPDSGGGSTFSFTLPAVDEQER</sequence>
<keyword evidence="10" id="KW-0547">Nucleotide-binding</keyword>
<dbReference type="CDD" id="cd00082">
    <property type="entry name" value="HisKA"/>
    <property type="match status" value="1"/>
</dbReference>
<accession>A0AAP2Z0Q5</accession>
<dbReference type="Gene3D" id="1.10.287.130">
    <property type="match status" value="1"/>
</dbReference>
<dbReference type="InterPro" id="IPR004358">
    <property type="entry name" value="Sig_transdc_His_kin-like_C"/>
</dbReference>
<dbReference type="InterPro" id="IPR036890">
    <property type="entry name" value="HATPase_C_sf"/>
</dbReference>
<dbReference type="SUPFAM" id="SSF55874">
    <property type="entry name" value="ATPase domain of HSP90 chaperone/DNA topoisomerase II/histidine kinase"/>
    <property type="match status" value="1"/>
</dbReference>
<dbReference type="InterPro" id="IPR005467">
    <property type="entry name" value="His_kinase_dom"/>
</dbReference>
<name>A0AAP2Z0Q5_9EURY</name>
<feature type="domain" description="Histidine kinase" evidence="9">
    <location>
        <begin position="206"/>
        <end position="440"/>
    </location>
</feature>
<dbReference type="Gene3D" id="3.30.565.10">
    <property type="entry name" value="Histidine kinase-like ATPase, C-terminal domain"/>
    <property type="match status" value="1"/>
</dbReference>
<keyword evidence="8" id="KW-0812">Transmembrane</keyword>
<dbReference type="PRINTS" id="PR00344">
    <property type="entry name" value="BCTRLSENSOR"/>
</dbReference>
<evidence type="ECO:0000256" key="6">
    <source>
        <dbReference type="SAM" id="Coils"/>
    </source>
</evidence>
<dbReference type="GO" id="GO:0000155">
    <property type="term" value="F:phosphorelay sensor kinase activity"/>
    <property type="evidence" value="ECO:0007669"/>
    <property type="project" value="InterPro"/>
</dbReference>
<evidence type="ECO:0000313" key="11">
    <source>
        <dbReference type="Proteomes" id="UP001321018"/>
    </source>
</evidence>
<dbReference type="PANTHER" id="PTHR43304">
    <property type="entry name" value="PHYTOCHROME-LIKE PROTEIN CPH1"/>
    <property type="match status" value="1"/>
</dbReference>
<dbReference type="RefSeq" id="WP_338004139.1">
    <property type="nucleotide sequence ID" value="NZ_JAOPKA010000007.1"/>
</dbReference>
<protein>
    <recommendedName>
        <fullName evidence="2">histidine kinase</fullName>
        <ecNumber evidence="2">2.7.13.3</ecNumber>
    </recommendedName>
</protein>
<evidence type="ECO:0000256" key="8">
    <source>
        <dbReference type="SAM" id="Phobius"/>
    </source>
</evidence>
<reference evidence="10" key="1">
    <citation type="submission" date="2022-09" db="EMBL/GenBank/DDBJ databases">
        <title>Enrichment on poylsaccharides allowed isolation of novel metabolic and taxonomic groups of Haloarchaea.</title>
        <authorList>
            <person name="Sorokin D.Y."/>
            <person name="Elcheninov A.G."/>
            <person name="Khizhniak T.V."/>
            <person name="Kolganova T.V."/>
            <person name="Kublanov I.V."/>
        </authorList>
    </citation>
    <scope>NUCLEOTIDE SEQUENCE</scope>
    <source>
        <strain evidence="10">AArc-xg1-1</strain>
    </source>
</reference>
<dbReference type="GO" id="GO:0005524">
    <property type="term" value="F:ATP binding"/>
    <property type="evidence" value="ECO:0007669"/>
    <property type="project" value="UniProtKB-KW"/>
</dbReference>
<dbReference type="InterPro" id="IPR052162">
    <property type="entry name" value="Sensor_kinase/Photoreceptor"/>
</dbReference>
<dbReference type="InterPro" id="IPR003661">
    <property type="entry name" value="HisK_dim/P_dom"/>
</dbReference>
<dbReference type="Pfam" id="PF00512">
    <property type="entry name" value="HisKA"/>
    <property type="match status" value="1"/>
</dbReference>
<dbReference type="InterPro" id="IPR036097">
    <property type="entry name" value="HisK_dim/P_sf"/>
</dbReference>
<evidence type="ECO:0000256" key="4">
    <source>
        <dbReference type="ARBA" id="ARBA00022679"/>
    </source>
</evidence>
<feature type="transmembrane region" description="Helical" evidence="8">
    <location>
        <begin position="79"/>
        <end position="101"/>
    </location>
</feature>
<dbReference type="Pfam" id="PF02518">
    <property type="entry name" value="HATPase_c"/>
    <property type="match status" value="1"/>
</dbReference>
<evidence type="ECO:0000256" key="2">
    <source>
        <dbReference type="ARBA" id="ARBA00012438"/>
    </source>
</evidence>
<dbReference type="FunFam" id="3.30.565.10:FF:000006">
    <property type="entry name" value="Sensor histidine kinase WalK"/>
    <property type="match status" value="1"/>
</dbReference>
<dbReference type="EMBL" id="JAOPKA010000007">
    <property type="protein sequence ID" value="MCU4742315.1"/>
    <property type="molecule type" value="Genomic_DNA"/>
</dbReference>
<evidence type="ECO:0000256" key="1">
    <source>
        <dbReference type="ARBA" id="ARBA00000085"/>
    </source>
</evidence>
<feature type="transmembrane region" description="Helical" evidence="8">
    <location>
        <begin position="113"/>
        <end position="132"/>
    </location>
</feature>
<feature type="coiled-coil region" evidence="6">
    <location>
        <begin position="141"/>
        <end position="199"/>
    </location>
</feature>
<organism evidence="10 11">
    <name type="scientific">Natronoglomus mannanivorans</name>
    <dbReference type="NCBI Taxonomy" id="2979990"/>
    <lineage>
        <taxon>Archaea</taxon>
        <taxon>Methanobacteriati</taxon>
        <taxon>Methanobacteriota</taxon>
        <taxon>Stenosarchaea group</taxon>
        <taxon>Halobacteria</taxon>
        <taxon>Halobacteriales</taxon>
        <taxon>Natrialbaceae</taxon>
        <taxon>Natronoglomus</taxon>
    </lineage>
</organism>
<evidence type="ECO:0000259" key="9">
    <source>
        <dbReference type="PROSITE" id="PS50109"/>
    </source>
</evidence>
<comment type="catalytic activity">
    <reaction evidence="1">
        <text>ATP + protein L-histidine = ADP + protein N-phospho-L-histidine.</text>
        <dbReference type="EC" id="2.7.13.3"/>
    </reaction>
</comment>
<dbReference type="AlphaFoldDB" id="A0AAP2Z0Q5"/>
<keyword evidence="6" id="KW-0175">Coiled coil</keyword>
<evidence type="ECO:0000256" key="3">
    <source>
        <dbReference type="ARBA" id="ARBA00022553"/>
    </source>
</evidence>
<keyword evidence="3" id="KW-0597">Phosphoprotein</keyword>
<keyword evidence="4" id="KW-0808">Transferase</keyword>
<dbReference type="SMART" id="SM00388">
    <property type="entry name" value="HisKA"/>
    <property type="match status" value="1"/>
</dbReference>
<feature type="transmembrane region" description="Helical" evidence="8">
    <location>
        <begin position="20"/>
        <end position="40"/>
    </location>
</feature>
<keyword evidence="10" id="KW-0067">ATP-binding</keyword>
<dbReference type="InterPro" id="IPR003594">
    <property type="entry name" value="HATPase_dom"/>
</dbReference>
<evidence type="ECO:0000256" key="5">
    <source>
        <dbReference type="ARBA" id="ARBA00022777"/>
    </source>
</evidence>
<feature type="region of interest" description="Disordered" evidence="7">
    <location>
        <begin position="400"/>
        <end position="444"/>
    </location>
</feature>
<keyword evidence="5" id="KW-0418">Kinase</keyword>
<gene>
    <name evidence="10" type="ORF">OB960_13005</name>
</gene>
<dbReference type="SUPFAM" id="SSF47384">
    <property type="entry name" value="Homodimeric domain of signal transducing histidine kinase"/>
    <property type="match status" value="1"/>
</dbReference>
<feature type="transmembrane region" description="Helical" evidence="8">
    <location>
        <begin position="46"/>
        <end position="67"/>
    </location>
</feature>
<evidence type="ECO:0000313" key="10">
    <source>
        <dbReference type="EMBL" id="MCU4742315.1"/>
    </source>
</evidence>
<proteinExistence type="predicted"/>
<evidence type="ECO:0000256" key="7">
    <source>
        <dbReference type="SAM" id="MobiDB-lite"/>
    </source>
</evidence>
<dbReference type="Proteomes" id="UP001321018">
    <property type="component" value="Unassembled WGS sequence"/>
</dbReference>
<dbReference type="PANTHER" id="PTHR43304:SF1">
    <property type="entry name" value="PAC DOMAIN-CONTAINING PROTEIN"/>
    <property type="match status" value="1"/>
</dbReference>
<feature type="compositionally biased region" description="Pro residues" evidence="7">
    <location>
        <begin position="407"/>
        <end position="419"/>
    </location>
</feature>
<keyword evidence="8" id="KW-1133">Transmembrane helix</keyword>
<dbReference type="PROSITE" id="PS50109">
    <property type="entry name" value="HIS_KIN"/>
    <property type="match status" value="1"/>
</dbReference>
<dbReference type="InterPro" id="IPR031623">
    <property type="entry name" value="HisKA_4TM"/>
</dbReference>
<dbReference type="Pfam" id="PF16926">
    <property type="entry name" value="HisKA_4TM"/>
    <property type="match status" value="1"/>
</dbReference>
<keyword evidence="8" id="KW-0472">Membrane</keyword>
<comment type="caution">
    <text evidence="10">The sequence shown here is derived from an EMBL/GenBank/DDBJ whole genome shotgun (WGS) entry which is preliminary data.</text>
</comment>
<dbReference type="SMART" id="SM00387">
    <property type="entry name" value="HATPase_c"/>
    <property type="match status" value="1"/>
</dbReference>